<protein>
    <submittedName>
        <fullName evidence="2">Uncharacterized protein</fullName>
    </submittedName>
</protein>
<evidence type="ECO:0000313" key="2">
    <source>
        <dbReference type="EMBL" id="AEV99234.1"/>
    </source>
</evidence>
<sequence length="143" mass="15990">MFYRCVNILITMKKHLLTLLLAVTLGGFVNAQDSPPGKQFMQIVAVESIYSMPDNSVLIVTNPDGTQLEESLDNIYNAMGVIKVKSIKANERKIAEVLKRYTDKGWKLEQTIPFSIYPGKDANGALMTRYMLSKQSSISTIIN</sequence>
<organism evidence="2 3">
    <name type="scientific">Niastella koreensis (strain DSM 17620 / KACC 11465 / NBRC 106392 / GR20-10)</name>
    <dbReference type="NCBI Taxonomy" id="700598"/>
    <lineage>
        <taxon>Bacteria</taxon>
        <taxon>Pseudomonadati</taxon>
        <taxon>Bacteroidota</taxon>
        <taxon>Chitinophagia</taxon>
        <taxon>Chitinophagales</taxon>
        <taxon>Chitinophagaceae</taxon>
        <taxon>Niastella</taxon>
    </lineage>
</organism>
<evidence type="ECO:0000313" key="3">
    <source>
        <dbReference type="Proteomes" id="UP000005438"/>
    </source>
</evidence>
<dbReference type="Proteomes" id="UP000005438">
    <property type="component" value="Chromosome"/>
</dbReference>
<proteinExistence type="predicted"/>
<accession>G8TAQ4</accession>
<dbReference type="KEGG" id="nko:Niako_2901"/>
<dbReference type="EMBL" id="CP003178">
    <property type="protein sequence ID" value="AEV99234.1"/>
    <property type="molecule type" value="Genomic_DNA"/>
</dbReference>
<reference evidence="2 3" key="1">
    <citation type="submission" date="2011-12" db="EMBL/GenBank/DDBJ databases">
        <title>The complete genome of Niastella koreensis GR20-10.</title>
        <authorList>
            <consortium name="US DOE Joint Genome Institute (JGI-PGF)"/>
            <person name="Lucas S."/>
            <person name="Han J."/>
            <person name="Lapidus A."/>
            <person name="Bruce D."/>
            <person name="Goodwin L."/>
            <person name="Pitluck S."/>
            <person name="Peters L."/>
            <person name="Kyrpides N."/>
            <person name="Mavromatis K."/>
            <person name="Ivanova N."/>
            <person name="Mikhailova N."/>
            <person name="Davenport K."/>
            <person name="Saunders E."/>
            <person name="Detter J.C."/>
            <person name="Tapia R."/>
            <person name="Han C."/>
            <person name="Land M."/>
            <person name="Hauser L."/>
            <person name="Markowitz V."/>
            <person name="Cheng J.-F."/>
            <person name="Hugenholtz P."/>
            <person name="Woyke T."/>
            <person name="Wu D."/>
            <person name="Tindall B."/>
            <person name="Pomrenke H."/>
            <person name="Brambilla E."/>
            <person name="Klenk H.-P."/>
            <person name="Eisen J.A."/>
        </authorList>
    </citation>
    <scope>NUCLEOTIDE SEQUENCE [LARGE SCALE GENOMIC DNA]</scope>
    <source>
        <strain evidence="3">DSM 17620 / KACC 11465 / NBRC 106392 / GR20-10</strain>
    </source>
</reference>
<evidence type="ECO:0000256" key="1">
    <source>
        <dbReference type="SAM" id="SignalP"/>
    </source>
</evidence>
<feature type="chain" id="PRO_5003516459" evidence="1">
    <location>
        <begin position="32"/>
        <end position="143"/>
    </location>
</feature>
<keyword evidence="1" id="KW-0732">Signal</keyword>
<name>G8TAQ4_NIAKG</name>
<dbReference type="STRING" id="700598.Niako_2901"/>
<feature type="signal peptide" evidence="1">
    <location>
        <begin position="1"/>
        <end position="31"/>
    </location>
</feature>
<dbReference type="HOGENOM" id="CLU_1804146_0_0_10"/>
<gene>
    <name evidence="2" type="ordered locus">Niako_2901</name>
</gene>
<dbReference type="AlphaFoldDB" id="G8TAQ4"/>